<evidence type="ECO:0000256" key="3">
    <source>
        <dbReference type="ARBA" id="ARBA00022691"/>
    </source>
</evidence>
<feature type="binding site" evidence="4">
    <location>
        <position position="288"/>
    </location>
    <ligand>
        <name>S-adenosyl-L-methionine</name>
        <dbReference type="ChEBI" id="CHEBI:59789"/>
    </ligand>
</feature>
<dbReference type="PROSITE" id="PS01231">
    <property type="entry name" value="TRMA_2"/>
    <property type="match status" value="1"/>
</dbReference>
<dbReference type="GO" id="GO:0070041">
    <property type="term" value="F:rRNA (uridine-C5-)-methyltransferase activity"/>
    <property type="evidence" value="ECO:0007669"/>
    <property type="project" value="TreeGrafter"/>
</dbReference>
<evidence type="ECO:0000259" key="5">
    <source>
        <dbReference type="PROSITE" id="PS50926"/>
    </source>
</evidence>
<dbReference type="PANTHER" id="PTHR11061:SF30">
    <property type="entry name" value="TRNA (URACIL(54)-C(5))-METHYLTRANSFERASE"/>
    <property type="match status" value="1"/>
</dbReference>
<comment type="caution">
    <text evidence="6">The sequence shown here is derived from an EMBL/GenBank/DDBJ whole genome shotgun (WGS) entry which is preliminary data.</text>
</comment>
<dbReference type="InterPro" id="IPR010280">
    <property type="entry name" value="U5_MeTrfase_fam"/>
</dbReference>
<reference evidence="7" key="1">
    <citation type="submission" date="2017-03" db="EMBL/GenBank/DDBJ databases">
        <authorList>
            <person name="Lund M.B."/>
        </authorList>
    </citation>
    <scope>NUCLEOTIDE SEQUENCE [LARGE SCALE GENOMIC DNA]</scope>
</reference>
<feature type="binding site" evidence="4">
    <location>
        <position position="312"/>
    </location>
    <ligand>
        <name>S-adenosyl-L-methionine</name>
        <dbReference type="ChEBI" id="CHEBI:59789"/>
    </ligand>
</feature>
<gene>
    <name evidence="6" type="ORF">B5766_04690</name>
</gene>
<evidence type="ECO:0000256" key="2">
    <source>
        <dbReference type="ARBA" id="ARBA00022679"/>
    </source>
</evidence>
<dbReference type="GO" id="GO:0070475">
    <property type="term" value="P:rRNA base methylation"/>
    <property type="evidence" value="ECO:0007669"/>
    <property type="project" value="TreeGrafter"/>
</dbReference>
<feature type="active site" description="Nucleophile" evidence="4">
    <location>
        <position position="390"/>
    </location>
</feature>
<dbReference type="InterPro" id="IPR030391">
    <property type="entry name" value="MeTrfase_TrmA_CS"/>
</dbReference>
<dbReference type="Gene3D" id="3.40.50.150">
    <property type="entry name" value="Vaccinia Virus protein VP39"/>
    <property type="match status" value="1"/>
</dbReference>
<keyword evidence="3 4" id="KW-0949">S-adenosyl-L-methionine</keyword>
<dbReference type="InterPro" id="IPR029063">
    <property type="entry name" value="SAM-dependent_MTases_sf"/>
</dbReference>
<evidence type="ECO:0000313" key="7">
    <source>
        <dbReference type="Proteomes" id="UP000219994"/>
    </source>
</evidence>
<proteinExistence type="inferred from homology"/>
<keyword evidence="2 4" id="KW-0808">Transferase</keyword>
<organism evidence="6 7">
    <name type="scientific">Candidatus Lumbricidiphila eiseniae</name>
    <dbReference type="NCBI Taxonomy" id="1969409"/>
    <lineage>
        <taxon>Bacteria</taxon>
        <taxon>Bacillati</taxon>
        <taxon>Actinomycetota</taxon>
        <taxon>Actinomycetes</taxon>
        <taxon>Micrococcales</taxon>
        <taxon>Microbacteriaceae</taxon>
        <taxon>Candidatus Lumbricidiphila</taxon>
    </lineage>
</organism>
<dbReference type="SUPFAM" id="SSF50249">
    <property type="entry name" value="Nucleic acid-binding proteins"/>
    <property type="match status" value="1"/>
</dbReference>
<feature type="domain" description="TRAM" evidence="5">
    <location>
        <begin position="1"/>
        <end position="60"/>
    </location>
</feature>
<dbReference type="Proteomes" id="UP000219994">
    <property type="component" value="Unassembled WGS sequence"/>
</dbReference>
<accession>A0A2A6FT11</accession>
<dbReference type="SUPFAM" id="SSF53335">
    <property type="entry name" value="S-adenosyl-L-methionine-dependent methyltransferases"/>
    <property type="match status" value="1"/>
</dbReference>
<dbReference type="EMBL" id="NAEP01000028">
    <property type="protein sequence ID" value="PDQ35756.1"/>
    <property type="molecule type" value="Genomic_DNA"/>
</dbReference>
<dbReference type="InterPro" id="IPR002792">
    <property type="entry name" value="TRAM_dom"/>
</dbReference>
<comment type="similarity">
    <text evidence="4">Belongs to the class I-like SAM-binding methyltransferase superfamily. RNA M5U methyltransferase family.</text>
</comment>
<feature type="binding site" evidence="4">
    <location>
        <position position="256"/>
    </location>
    <ligand>
        <name>S-adenosyl-L-methionine</name>
        <dbReference type="ChEBI" id="CHEBI:59789"/>
    </ligand>
</feature>
<dbReference type="PROSITE" id="PS51687">
    <property type="entry name" value="SAM_MT_RNA_M5U"/>
    <property type="match status" value="1"/>
</dbReference>
<sequence length="434" mass="46180">MSATRPILELTVDSIAHGGVCVARHDGRVVFVSDAIPGERVRVQVTDDRHDRFWRAVVVEVVTASPDRHEHVWREASCGLAPDNRVGGAEFGHIALPRQRLLKAEVVHDALVRFAGIEQDVTVAAVRADGGLVGASVNGTLITADEVSEEGTGWRTRVRLHVAGDGLVGPYAARSHRVIPVASLPLAAPELSELAPLGSRLDGVGEVRLTMTSCGQVSSVAVMRDELNRNKKTTSPVIVEQVGDRIFHLNRDGFWQVHRGAAVTLTTVVQEMIDGQLVDPSASNLDLYGGVGLLAAAMGDQIGGSLKITSVESDAQAAEHAANNLAEWVGAHVVAARVDHYLADLASGMSRRAPLSSATIILDPPRAGAGRSVVDHLAVLGARQIIYVACDPVALARDAGLLGAHGYRLDALRALDLFPHTHHVEVVARFVRTD</sequence>
<dbReference type="AlphaFoldDB" id="A0A2A6FT11"/>
<dbReference type="Gene3D" id="2.40.50.140">
    <property type="entry name" value="Nucleic acid-binding proteins"/>
    <property type="match status" value="1"/>
</dbReference>
<evidence type="ECO:0000256" key="1">
    <source>
        <dbReference type="ARBA" id="ARBA00022603"/>
    </source>
</evidence>
<evidence type="ECO:0000256" key="4">
    <source>
        <dbReference type="PROSITE-ProRule" id="PRU01024"/>
    </source>
</evidence>
<name>A0A2A6FT11_9MICO</name>
<dbReference type="Pfam" id="PF05958">
    <property type="entry name" value="tRNA_U5-meth_tr"/>
    <property type="match status" value="1"/>
</dbReference>
<dbReference type="PROSITE" id="PS50926">
    <property type="entry name" value="TRAM"/>
    <property type="match status" value="1"/>
</dbReference>
<dbReference type="PANTHER" id="PTHR11061">
    <property type="entry name" value="RNA M5U METHYLTRANSFERASE"/>
    <property type="match status" value="1"/>
</dbReference>
<dbReference type="InterPro" id="IPR012340">
    <property type="entry name" value="NA-bd_OB-fold"/>
</dbReference>
<keyword evidence="1 4" id="KW-0489">Methyltransferase</keyword>
<feature type="binding site" evidence="4">
    <location>
        <position position="363"/>
    </location>
    <ligand>
        <name>S-adenosyl-L-methionine</name>
        <dbReference type="ChEBI" id="CHEBI:59789"/>
    </ligand>
</feature>
<protein>
    <recommendedName>
        <fullName evidence="5">TRAM domain-containing protein</fullName>
    </recommendedName>
</protein>
<evidence type="ECO:0000313" key="6">
    <source>
        <dbReference type="EMBL" id="PDQ35756.1"/>
    </source>
</evidence>
<dbReference type="Pfam" id="PF01938">
    <property type="entry name" value="TRAM"/>
    <property type="match status" value="1"/>
</dbReference>